<dbReference type="Proteomes" id="UP000002872">
    <property type="component" value="Unassembled WGS sequence"/>
</dbReference>
<dbReference type="Gene3D" id="3.30.70.330">
    <property type="match status" value="1"/>
</dbReference>
<dbReference type="HOGENOM" id="CLU_1835674_0_0_1"/>
<reference evidence="3" key="1">
    <citation type="submission" date="2011-01" db="EMBL/GenBank/DDBJ databases">
        <title>The Genome Sequence of Nematocida parisii strain ERTm3.</title>
        <authorList>
            <consortium name="The Broad Institute Genome Sequencing Platform"/>
            <consortium name="The Broad Institute Genome Sequencing Center for Infectious Disease"/>
            <person name="Cuomo C."/>
            <person name="Troemel E."/>
            <person name="Young S.K."/>
            <person name="Zeng Q."/>
            <person name="Gargeya S."/>
            <person name="Fitzgerald M."/>
            <person name="Haas B."/>
            <person name="Abouelleil A."/>
            <person name="Alvarado L."/>
            <person name="Arachchi H.M."/>
            <person name="Berlin A."/>
            <person name="Chapman S.B."/>
            <person name="Gearin G."/>
            <person name="Goldberg J."/>
            <person name="Griggs A."/>
            <person name="Gujja S."/>
            <person name="Hansen M."/>
            <person name="Heiman D."/>
            <person name="Howarth C."/>
            <person name="Larimer J."/>
            <person name="Lui A."/>
            <person name="MacDonald P.J.P."/>
            <person name="McCowen C."/>
            <person name="Montmayeur A."/>
            <person name="Murphy C."/>
            <person name="Neiman D."/>
            <person name="Pearson M."/>
            <person name="Priest M."/>
            <person name="Roberts A."/>
            <person name="Saif S."/>
            <person name="Shea T."/>
            <person name="Sisk P."/>
            <person name="Stolte C."/>
            <person name="Sykes S."/>
            <person name="Wortman J."/>
            <person name="Nusbaum C."/>
            <person name="Birren B."/>
        </authorList>
    </citation>
    <scope>NUCLEOTIDE SEQUENCE</scope>
    <source>
        <strain evidence="3">ERTm3</strain>
    </source>
</reference>
<evidence type="ECO:0000256" key="1">
    <source>
        <dbReference type="PROSITE-ProRule" id="PRU00176"/>
    </source>
</evidence>
<dbReference type="Pfam" id="PF00076">
    <property type="entry name" value="RRM_1"/>
    <property type="match status" value="1"/>
</dbReference>
<dbReference type="EMBL" id="GL870877">
    <property type="protein sequence ID" value="EIJ89213.1"/>
    <property type="molecule type" value="Genomic_DNA"/>
</dbReference>
<evidence type="ECO:0000259" key="2">
    <source>
        <dbReference type="PROSITE" id="PS50102"/>
    </source>
</evidence>
<dbReference type="InterPro" id="IPR000504">
    <property type="entry name" value="RRM_dom"/>
</dbReference>
<evidence type="ECO:0000313" key="4">
    <source>
        <dbReference type="Proteomes" id="UP000002872"/>
    </source>
</evidence>
<dbReference type="CDD" id="cd00590">
    <property type="entry name" value="RRM_SF"/>
    <property type="match status" value="1"/>
</dbReference>
<protein>
    <recommendedName>
        <fullName evidence="2">RRM domain-containing protein</fullName>
    </recommendedName>
</protein>
<sequence length="149" mass="17629">MRGVLKVHNITFRQIKRNLIEMAFERYGKIKKITMPTRRDNYALVEYATEEEAVKAKEALDGTTLCSIHRRTKATKNSLREFVWNISILTEDFLWEKDASENTTEIEREIVKQKKKNLFYVEAVGEKITHTENVRQRPIIQEIEKSKDQ</sequence>
<dbReference type="AlphaFoldDB" id="I3EJ16"/>
<dbReference type="OrthoDB" id="15688at2759"/>
<dbReference type="InterPro" id="IPR035979">
    <property type="entry name" value="RBD_domain_sf"/>
</dbReference>
<dbReference type="InterPro" id="IPR012677">
    <property type="entry name" value="Nucleotide-bd_a/b_plait_sf"/>
</dbReference>
<keyword evidence="4" id="KW-1185">Reference proteome</keyword>
<name>I3EJ16_NEMP3</name>
<dbReference type="SMART" id="SM00360">
    <property type="entry name" value="RRM"/>
    <property type="match status" value="1"/>
</dbReference>
<accession>I3EJ16</accession>
<dbReference type="SUPFAM" id="SSF54928">
    <property type="entry name" value="RNA-binding domain, RBD"/>
    <property type="match status" value="1"/>
</dbReference>
<gene>
    <name evidence="3" type="ORF">NEQG_01032</name>
</gene>
<evidence type="ECO:0000313" key="3">
    <source>
        <dbReference type="EMBL" id="EIJ89213.1"/>
    </source>
</evidence>
<organism evidence="3 4">
    <name type="scientific">Nematocida parisii (strain ERTm3)</name>
    <name type="common">Nematode killer fungus</name>
    <dbReference type="NCBI Taxonomy" id="935791"/>
    <lineage>
        <taxon>Eukaryota</taxon>
        <taxon>Fungi</taxon>
        <taxon>Fungi incertae sedis</taxon>
        <taxon>Microsporidia</taxon>
        <taxon>Nematocida</taxon>
    </lineage>
</organism>
<feature type="domain" description="RRM" evidence="2">
    <location>
        <begin position="3"/>
        <end position="79"/>
    </location>
</feature>
<proteinExistence type="predicted"/>
<dbReference type="GO" id="GO:0003723">
    <property type="term" value="F:RNA binding"/>
    <property type="evidence" value="ECO:0007669"/>
    <property type="project" value="UniProtKB-UniRule"/>
</dbReference>
<dbReference type="OMA" id="EMAFERY"/>
<dbReference type="PROSITE" id="PS50102">
    <property type="entry name" value="RRM"/>
    <property type="match status" value="1"/>
</dbReference>
<dbReference type="InParanoid" id="I3EJ16"/>
<dbReference type="VEuPathDB" id="MicrosporidiaDB:NEQG_01032"/>
<keyword evidence="1" id="KW-0694">RNA-binding</keyword>